<gene>
    <name evidence="5" type="ORF">CFK39_07070</name>
</gene>
<dbReference type="OrthoDB" id="9774531at2"/>
<keyword evidence="2" id="KW-0479">Metal-binding</keyword>
<dbReference type="Gene3D" id="3.20.20.120">
    <property type="entry name" value="Enolase-like C-terminal domain"/>
    <property type="match status" value="1"/>
</dbReference>
<keyword evidence="3 5" id="KW-0413">Isomerase</keyword>
<name>A0A220UCJ1_9MICO</name>
<evidence type="ECO:0000313" key="6">
    <source>
        <dbReference type="Proteomes" id="UP000198398"/>
    </source>
</evidence>
<sequence length="394" mass="41589">MSTTDPSIAATTGRGALIESVQAFHVPVPFRRDFVLGSGRVGGAGAHGDVIFVRIETTDGTVGWGEQRALPSWSYETARTIMDVIHHDLAPLLHGLTPFDVELFHRRAAKALSPSVSQGFPFARAALDVALHDAAGHLAGLPVHQLLGGRITESIPLCSAIGVGPTEVVAEHARDSSEYHAFKVKVSGDLEADHASILAVVDEVGGKPIWLDANQSYRPSQLLRLARTLEDIPSVQCIEQPVPSTDWAGMRRLRRDLTLPLAIDEGSFTATDLARSAQLEAADMVVIKVCKSGGLRAAQRTAAVAQAHGIEILASGLTDCGIGFAAALHLFSAMDLALPAELNGPELLAELYVEGLEITGAVATVPRGPGLGVRVDEERIRGTALATASARVTD</sequence>
<dbReference type="GO" id="GO:0016854">
    <property type="term" value="F:racemase and epimerase activity"/>
    <property type="evidence" value="ECO:0007669"/>
    <property type="project" value="UniProtKB-ARBA"/>
</dbReference>
<dbReference type="Proteomes" id="UP000198398">
    <property type="component" value="Chromosome"/>
</dbReference>
<comment type="similarity">
    <text evidence="1">Belongs to the mandelate racemase/muconate lactonizing enzyme family.</text>
</comment>
<dbReference type="KEGG" id="brv:CFK39_07070"/>
<evidence type="ECO:0000256" key="1">
    <source>
        <dbReference type="ARBA" id="ARBA00008031"/>
    </source>
</evidence>
<proteinExistence type="inferred from homology"/>
<dbReference type="SFLD" id="SFLDF00009">
    <property type="entry name" value="o-succinylbenzoate_synthase"/>
    <property type="match status" value="1"/>
</dbReference>
<evidence type="ECO:0000256" key="3">
    <source>
        <dbReference type="ARBA" id="ARBA00023235"/>
    </source>
</evidence>
<evidence type="ECO:0000313" key="5">
    <source>
        <dbReference type="EMBL" id="ASK65636.1"/>
    </source>
</evidence>
<dbReference type="Gene3D" id="3.30.390.10">
    <property type="entry name" value="Enolase-like, N-terminal domain"/>
    <property type="match status" value="1"/>
</dbReference>
<keyword evidence="6" id="KW-1185">Reference proteome</keyword>
<dbReference type="InterPro" id="IPR013341">
    <property type="entry name" value="Mandelate_racemase_N_dom"/>
</dbReference>
<dbReference type="EMBL" id="CP022316">
    <property type="protein sequence ID" value="ASK65636.1"/>
    <property type="molecule type" value="Genomic_DNA"/>
</dbReference>
<dbReference type="SFLD" id="SFLDS00001">
    <property type="entry name" value="Enolase"/>
    <property type="match status" value="1"/>
</dbReference>
<dbReference type="InterPro" id="IPR029065">
    <property type="entry name" value="Enolase_C-like"/>
</dbReference>
<evidence type="ECO:0000256" key="2">
    <source>
        <dbReference type="ARBA" id="ARBA00022723"/>
    </source>
</evidence>
<accession>A0A220UCJ1</accession>
<evidence type="ECO:0000259" key="4">
    <source>
        <dbReference type="SMART" id="SM00922"/>
    </source>
</evidence>
<protein>
    <submittedName>
        <fullName evidence="5">Muconate cycloisomerase</fullName>
    </submittedName>
</protein>
<dbReference type="AlphaFoldDB" id="A0A220UCJ1"/>
<dbReference type="InterPro" id="IPR029017">
    <property type="entry name" value="Enolase-like_N"/>
</dbReference>
<dbReference type="InterPro" id="IPR036849">
    <property type="entry name" value="Enolase-like_C_sf"/>
</dbReference>
<dbReference type="RefSeq" id="WP_089064877.1">
    <property type="nucleotide sequence ID" value="NZ_CP022316.1"/>
</dbReference>
<dbReference type="SUPFAM" id="SSF54826">
    <property type="entry name" value="Enolase N-terminal domain-like"/>
    <property type="match status" value="1"/>
</dbReference>
<feature type="domain" description="Mandelate racemase/muconate lactonizing enzyme C-terminal" evidence="4">
    <location>
        <begin position="165"/>
        <end position="260"/>
    </location>
</feature>
<dbReference type="GO" id="GO:0046872">
    <property type="term" value="F:metal ion binding"/>
    <property type="evidence" value="ECO:0007669"/>
    <property type="project" value="UniProtKB-KW"/>
</dbReference>
<organism evidence="5 6">
    <name type="scientific">Brachybacterium avium</name>
    <dbReference type="NCBI Taxonomy" id="2017485"/>
    <lineage>
        <taxon>Bacteria</taxon>
        <taxon>Bacillati</taxon>
        <taxon>Actinomycetota</taxon>
        <taxon>Actinomycetes</taxon>
        <taxon>Micrococcales</taxon>
        <taxon>Dermabacteraceae</taxon>
        <taxon>Brachybacterium</taxon>
    </lineage>
</organism>
<dbReference type="Pfam" id="PF13378">
    <property type="entry name" value="MR_MLE_C"/>
    <property type="match status" value="1"/>
</dbReference>
<reference evidence="6" key="1">
    <citation type="submission" date="2017-07" db="EMBL/GenBank/DDBJ databases">
        <title>Brachybacterium sp. VR2415.</title>
        <authorList>
            <person name="Tak E.J."/>
            <person name="Bae J.-W."/>
        </authorList>
    </citation>
    <scope>NUCLEOTIDE SEQUENCE [LARGE SCALE GENOMIC DNA]</scope>
    <source>
        <strain evidence="6">VR2415</strain>
    </source>
</reference>
<dbReference type="InterPro" id="IPR013342">
    <property type="entry name" value="Mandelate_racemase_C"/>
</dbReference>
<dbReference type="SMART" id="SM00922">
    <property type="entry name" value="MR_MLE"/>
    <property type="match status" value="1"/>
</dbReference>
<dbReference type="PANTHER" id="PTHR48073">
    <property type="entry name" value="O-SUCCINYLBENZOATE SYNTHASE-RELATED"/>
    <property type="match status" value="1"/>
</dbReference>
<dbReference type="SUPFAM" id="SSF51604">
    <property type="entry name" value="Enolase C-terminal domain-like"/>
    <property type="match status" value="1"/>
</dbReference>
<dbReference type="PANTHER" id="PTHR48073:SF2">
    <property type="entry name" value="O-SUCCINYLBENZOATE SYNTHASE"/>
    <property type="match status" value="1"/>
</dbReference>
<dbReference type="Pfam" id="PF02746">
    <property type="entry name" value="MR_MLE_N"/>
    <property type="match status" value="1"/>
</dbReference>
<dbReference type="SFLD" id="SFLDG00180">
    <property type="entry name" value="muconate_cycloisomerase"/>
    <property type="match status" value="1"/>
</dbReference>